<keyword evidence="3 5" id="KW-1133">Transmembrane helix</keyword>
<feature type="transmembrane region" description="Helical" evidence="5">
    <location>
        <begin position="36"/>
        <end position="59"/>
    </location>
</feature>
<dbReference type="InterPro" id="IPR010432">
    <property type="entry name" value="RDD"/>
</dbReference>
<dbReference type="GO" id="GO:0016020">
    <property type="term" value="C:membrane"/>
    <property type="evidence" value="ECO:0007669"/>
    <property type="project" value="UniProtKB-SubCell"/>
</dbReference>
<keyword evidence="8" id="KW-1185">Reference proteome</keyword>
<evidence type="ECO:0000259" key="6">
    <source>
        <dbReference type="Pfam" id="PF06271"/>
    </source>
</evidence>
<evidence type="ECO:0000256" key="3">
    <source>
        <dbReference type="ARBA" id="ARBA00022989"/>
    </source>
</evidence>
<evidence type="ECO:0000256" key="4">
    <source>
        <dbReference type="ARBA" id="ARBA00023136"/>
    </source>
</evidence>
<name>A0A512MD81_9BACT</name>
<comment type="caution">
    <text evidence="7">The sequence shown here is derived from an EMBL/GenBank/DDBJ whole genome shotgun (WGS) entry which is preliminary data.</text>
</comment>
<comment type="subcellular location">
    <subcellularLocation>
        <location evidence="1">Membrane</location>
        <topology evidence="1">Multi-pass membrane protein</topology>
    </subcellularLocation>
</comment>
<feature type="transmembrane region" description="Helical" evidence="5">
    <location>
        <begin position="66"/>
        <end position="86"/>
    </location>
</feature>
<keyword evidence="4 5" id="KW-0472">Membrane</keyword>
<evidence type="ECO:0000313" key="8">
    <source>
        <dbReference type="Proteomes" id="UP000321577"/>
    </source>
</evidence>
<dbReference type="EMBL" id="BKAG01000034">
    <property type="protein sequence ID" value="GEP44678.1"/>
    <property type="molecule type" value="Genomic_DNA"/>
</dbReference>
<dbReference type="AlphaFoldDB" id="A0A512MD81"/>
<dbReference type="PANTHER" id="PTHR38480:SF1">
    <property type="entry name" value="SLR0254 PROTEIN"/>
    <property type="match status" value="1"/>
</dbReference>
<evidence type="ECO:0000256" key="1">
    <source>
        <dbReference type="ARBA" id="ARBA00004141"/>
    </source>
</evidence>
<dbReference type="OrthoDB" id="9787732at2"/>
<organism evidence="7 8">
    <name type="scientific">Brevifollis gellanilyticus</name>
    <dbReference type="NCBI Taxonomy" id="748831"/>
    <lineage>
        <taxon>Bacteria</taxon>
        <taxon>Pseudomonadati</taxon>
        <taxon>Verrucomicrobiota</taxon>
        <taxon>Verrucomicrobiia</taxon>
        <taxon>Verrucomicrobiales</taxon>
        <taxon>Verrucomicrobiaceae</taxon>
    </lineage>
</organism>
<evidence type="ECO:0000313" key="7">
    <source>
        <dbReference type="EMBL" id="GEP44678.1"/>
    </source>
</evidence>
<accession>A0A512MD81</accession>
<sequence length="243" mass="26501">MSASTPATTIDTLQPVELADGVEIHLRVAGPAVRSVAWLIDLLIFVGVLMLWGLIAGLISNVVGEGIGNGLFLLGLFLVAWFYNVFFEMGARAATPGQRVVKIKVVSVSGAPVRLPQSLIRNLLRVIDFMPAAYLFGLICCLFTRRFQRLGDLVADTVVVYDDAKPAEPAAIQVNAEPHPPSQMLNRAEQAAILQFLERAPHWSDARKMELSDLLEPLTDRKGLGGLTRVCSMGLWLQKGGRK</sequence>
<feature type="domain" description="RDD" evidence="6">
    <location>
        <begin position="28"/>
        <end position="155"/>
    </location>
</feature>
<feature type="transmembrane region" description="Helical" evidence="5">
    <location>
        <begin position="123"/>
        <end position="143"/>
    </location>
</feature>
<evidence type="ECO:0000256" key="2">
    <source>
        <dbReference type="ARBA" id="ARBA00022692"/>
    </source>
</evidence>
<reference evidence="7 8" key="1">
    <citation type="submission" date="2019-07" db="EMBL/GenBank/DDBJ databases">
        <title>Whole genome shotgun sequence of Brevifollis gellanilyticus NBRC 108608.</title>
        <authorList>
            <person name="Hosoyama A."/>
            <person name="Uohara A."/>
            <person name="Ohji S."/>
            <person name="Ichikawa N."/>
        </authorList>
    </citation>
    <scope>NUCLEOTIDE SEQUENCE [LARGE SCALE GENOMIC DNA]</scope>
    <source>
        <strain evidence="7 8">NBRC 108608</strain>
    </source>
</reference>
<gene>
    <name evidence="7" type="ORF">BGE01nite_39690</name>
</gene>
<dbReference type="Proteomes" id="UP000321577">
    <property type="component" value="Unassembled WGS sequence"/>
</dbReference>
<dbReference type="RefSeq" id="WP_146852861.1">
    <property type="nucleotide sequence ID" value="NZ_BKAG01000034.1"/>
</dbReference>
<protein>
    <submittedName>
        <fullName evidence="7">RDD family protein</fullName>
    </submittedName>
</protein>
<proteinExistence type="predicted"/>
<keyword evidence="2 5" id="KW-0812">Transmembrane</keyword>
<evidence type="ECO:0000256" key="5">
    <source>
        <dbReference type="SAM" id="Phobius"/>
    </source>
</evidence>
<dbReference type="Pfam" id="PF06271">
    <property type="entry name" value="RDD"/>
    <property type="match status" value="1"/>
</dbReference>
<dbReference type="PANTHER" id="PTHR38480">
    <property type="entry name" value="SLR0254 PROTEIN"/>
    <property type="match status" value="1"/>
</dbReference>